<comment type="caution">
    <text evidence="2">The sequence shown here is derived from an EMBL/GenBank/DDBJ whole genome shotgun (WGS) entry which is preliminary data.</text>
</comment>
<protein>
    <recommendedName>
        <fullName evidence="1">Endonuclease/exonuclease/phosphatase domain-containing protein</fullName>
    </recommendedName>
</protein>
<dbReference type="AlphaFoldDB" id="A0AAV5VQE2"/>
<dbReference type="InterPro" id="IPR005135">
    <property type="entry name" value="Endo/exonuclease/phosphatase"/>
</dbReference>
<reference evidence="2" key="1">
    <citation type="submission" date="2023-10" db="EMBL/GenBank/DDBJ databases">
        <title>Genome assembly of Pristionchus species.</title>
        <authorList>
            <person name="Yoshida K."/>
            <person name="Sommer R.J."/>
        </authorList>
    </citation>
    <scope>NUCLEOTIDE SEQUENCE</scope>
    <source>
        <strain evidence="2">RS5133</strain>
    </source>
</reference>
<name>A0AAV5VQE2_9BILA</name>
<sequence>MRQLFDGFRRLRALVIELLPIAKEPRVDPFELPCFYLKTRFERTMPYVPEKTVYVWRSRAVPLNAEEKKKMKAQAEAGIIPPDELSLLLRVQLAEVDFHVAFSQPEATPFAVTADALSARVTDTLANRVARSDKRKRNKPDAVEESFTRQEAFDVKVKVSGDYSNDDKSLKDTLLEPDARLYLQKNGEIEKIPYAVRWIQYPLEAVSVPFLPRENFPLTALVDTKNGALDRLFADVHEEARYFPHAIRFLWYTSSEKKTVKAADLEWIETESGWRPEMADAEFRCESFSFTPTAEDVGKYICVVASCNPAATVLVGEEEGAIDRSTIVSPEWTVIGKSDAVVVAKSESAPLLAENKFEWARRDEEARKADPDPSRLRIASYNLLADNYINLSLKNLYYPFCSKNYQHVRYRYPALFRELKEYSADLYILQEVCPKAGLHYLPALFADSNHGWEFHRKYVEVREGSGMAWNNKRFKRVNSWCRWLKDTLDEEYNEDIRNLLARATPERRAFFEARPTLVHIIQLEDVVTQSPLLLANTHLHHKPSDENFKLLQTALVTREMARRVRETGARRVIFGCDLNSTPDSAAIALLQHGRVDATDAVWAAEEAMGGMELRLSDELQLQNLSGEPELTNHTRHVNEEGETKGFVGCIDYVWATGVEAIEVAPQPTIHEIARHTAMPSCVAPSDHVAIVLSARYSNLTTET</sequence>
<dbReference type="InterPro" id="IPR050410">
    <property type="entry name" value="CCR4/nocturin_mRNA_transcr"/>
</dbReference>
<evidence type="ECO:0000313" key="3">
    <source>
        <dbReference type="Proteomes" id="UP001432322"/>
    </source>
</evidence>
<feature type="domain" description="Endonuclease/exonuclease/phosphatase" evidence="1">
    <location>
        <begin position="414"/>
        <end position="687"/>
    </location>
</feature>
<dbReference type="GO" id="GO:0000288">
    <property type="term" value="P:nuclear-transcribed mRNA catabolic process, deadenylation-dependent decay"/>
    <property type="evidence" value="ECO:0007669"/>
    <property type="project" value="TreeGrafter"/>
</dbReference>
<dbReference type="Proteomes" id="UP001432322">
    <property type="component" value="Unassembled WGS sequence"/>
</dbReference>
<dbReference type="GO" id="GO:0005739">
    <property type="term" value="C:mitochondrion"/>
    <property type="evidence" value="ECO:0007669"/>
    <property type="project" value="TreeGrafter"/>
</dbReference>
<evidence type="ECO:0000259" key="1">
    <source>
        <dbReference type="Pfam" id="PF03372"/>
    </source>
</evidence>
<evidence type="ECO:0000313" key="2">
    <source>
        <dbReference type="EMBL" id="GMT20897.1"/>
    </source>
</evidence>
<keyword evidence="3" id="KW-1185">Reference proteome</keyword>
<proteinExistence type="predicted"/>
<gene>
    <name evidence="2" type="ORF">PFISCL1PPCAC_12194</name>
</gene>
<dbReference type="SUPFAM" id="SSF56219">
    <property type="entry name" value="DNase I-like"/>
    <property type="match status" value="1"/>
</dbReference>
<dbReference type="InterPro" id="IPR036691">
    <property type="entry name" value="Endo/exonu/phosph_ase_sf"/>
</dbReference>
<dbReference type="PANTHER" id="PTHR12121">
    <property type="entry name" value="CARBON CATABOLITE REPRESSOR PROTEIN 4"/>
    <property type="match status" value="1"/>
</dbReference>
<dbReference type="Gene3D" id="3.60.10.10">
    <property type="entry name" value="Endonuclease/exonuclease/phosphatase"/>
    <property type="match status" value="1"/>
</dbReference>
<dbReference type="Pfam" id="PF03372">
    <property type="entry name" value="Exo_endo_phos"/>
    <property type="match status" value="1"/>
</dbReference>
<dbReference type="GO" id="GO:0000175">
    <property type="term" value="F:3'-5'-RNA exonuclease activity"/>
    <property type="evidence" value="ECO:0007669"/>
    <property type="project" value="TreeGrafter"/>
</dbReference>
<dbReference type="EMBL" id="BTSY01000003">
    <property type="protein sequence ID" value="GMT20897.1"/>
    <property type="molecule type" value="Genomic_DNA"/>
</dbReference>
<accession>A0AAV5VQE2</accession>
<dbReference type="PANTHER" id="PTHR12121:SF37">
    <property type="entry name" value="2',5'-PHOSPHODIESTERASE 12"/>
    <property type="match status" value="1"/>
</dbReference>
<organism evidence="2 3">
    <name type="scientific">Pristionchus fissidentatus</name>
    <dbReference type="NCBI Taxonomy" id="1538716"/>
    <lineage>
        <taxon>Eukaryota</taxon>
        <taxon>Metazoa</taxon>
        <taxon>Ecdysozoa</taxon>
        <taxon>Nematoda</taxon>
        <taxon>Chromadorea</taxon>
        <taxon>Rhabditida</taxon>
        <taxon>Rhabditina</taxon>
        <taxon>Diplogasteromorpha</taxon>
        <taxon>Diplogasteroidea</taxon>
        <taxon>Neodiplogasteridae</taxon>
        <taxon>Pristionchus</taxon>
    </lineage>
</organism>